<dbReference type="eggNOG" id="COG0835">
    <property type="taxonomic scope" value="Bacteria"/>
</dbReference>
<sequence>MNKELVKKHEQSLLRAMTGVEQCQGVLSRLDRQWTRATLTGKINCSRIAQTLIDFIISTQDNFTALQKNLVDILVLENTQKVILEIAAVAQVAIDILKRNLFERTADVGFLATDDDIVRFLSCGNDETTALARVEDDTALVPLGDETSGFADSRAVDRIEERLREYRDKYTVYNEIIILDTDGRVRAHLDRDNAVKRSDDPLIAETLAAPSYVETYRQSDLLPGRGEALLYSQAIKDPVTGAPLGVLCLVFDFAGEMAGIFENLKNFSADTVILILDERGRAIASSDPVKAPVGRTYPSSLRDDFAMTQLGGEAYLSKTLGTKGYQGFFGLPWNGQVLKRVATAFQNGTNGHSLDEAAIRRNAIFSGRLIQVEEASENVLSDLQLVVQNGEIMAAKKSIQADASERVEAQALPHVLNEVKKIGDQVQHVFQTSTGGLLKLVTSSRLHDVQFLAALAIDIMDRNLYERANDCRWWALTSDFRRMLEKPSLPEADQDRMRGILAYINSLYTVYTNLFVYDRDGKILACSNPDEQRQEGRVLNEPYVAETLAISDSQMYRVSAFEASDMYEEGGVARHTYIYNAPITSLAREGTVLGGIGIVFDSTPQFLSMLNDTLPRDGMGNILEGSEGMFVETSGKVVASTNPDIAPGDDIDLAGMFCQLSSGQFSSRLLSEGDKLYAVGCAHSAGYREYKRDGAYVNDLLAIVKVRI</sequence>
<comment type="caution">
    <text evidence="1">The sequence shown here is derived from an EMBL/GenBank/DDBJ whole genome shotgun (WGS) entry which is preliminary data.</text>
</comment>
<organism evidence="1 2">
    <name type="scientific">Solidesulfovibrio fructosivorans JJ]</name>
    <dbReference type="NCBI Taxonomy" id="596151"/>
    <lineage>
        <taxon>Bacteria</taxon>
        <taxon>Pseudomonadati</taxon>
        <taxon>Thermodesulfobacteriota</taxon>
        <taxon>Desulfovibrionia</taxon>
        <taxon>Desulfovibrionales</taxon>
        <taxon>Desulfovibrionaceae</taxon>
        <taxon>Solidesulfovibrio</taxon>
    </lineage>
</organism>
<keyword evidence="2" id="KW-1185">Reference proteome</keyword>
<dbReference type="CDD" id="cd18773">
    <property type="entry name" value="PDC1_HK_sensor"/>
    <property type="match status" value="1"/>
</dbReference>
<protein>
    <recommendedName>
        <fullName evidence="3">Chemotaxis protein CheW</fullName>
    </recommendedName>
</protein>
<name>E1K1N5_SOLFR</name>
<dbReference type="EMBL" id="AECZ01000042">
    <property type="protein sequence ID" value="EFL49473.1"/>
    <property type="molecule type" value="Genomic_DNA"/>
</dbReference>
<dbReference type="Proteomes" id="UP000006250">
    <property type="component" value="Unassembled WGS sequence"/>
</dbReference>
<evidence type="ECO:0000313" key="1">
    <source>
        <dbReference type="EMBL" id="EFL49473.1"/>
    </source>
</evidence>
<accession>E1K1N5</accession>
<dbReference type="STRING" id="596151.DesfrDRAFT_3785"/>
<dbReference type="AlphaFoldDB" id="E1K1N5"/>
<dbReference type="Gene3D" id="3.30.450.20">
    <property type="entry name" value="PAS domain"/>
    <property type="match status" value="1"/>
</dbReference>
<proteinExistence type="predicted"/>
<dbReference type="OrthoDB" id="9814866at2"/>
<reference evidence="1 2" key="1">
    <citation type="submission" date="2010-08" db="EMBL/GenBank/DDBJ databases">
        <title>The draft genome of Desulfovibrio fructosovorans JJ.</title>
        <authorList>
            <consortium name="US DOE Joint Genome Institute (JGI-PGF)"/>
            <person name="Lucas S."/>
            <person name="Copeland A."/>
            <person name="Lapidus A."/>
            <person name="Cheng J.-F."/>
            <person name="Bruce D."/>
            <person name="Goodwin L."/>
            <person name="Pitluck S."/>
            <person name="Land M.L."/>
            <person name="Hauser L."/>
            <person name="Chang Y.-J."/>
            <person name="Jeffries C."/>
            <person name="Wall J.D."/>
            <person name="Stahl D.A."/>
            <person name="Arkin A.P."/>
            <person name="Dehal P."/>
            <person name="Stolyar S.M."/>
            <person name="Hazen T.C."/>
            <person name="Woyke T.J."/>
        </authorList>
    </citation>
    <scope>NUCLEOTIDE SEQUENCE [LARGE SCALE GENOMIC DNA]</scope>
    <source>
        <strain evidence="1 2">JJ</strain>
    </source>
</reference>
<evidence type="ECO:0000313" key="2">
    <source>
        <dbReference type="Proteomes" id="UP000006250"/>
    </source>
</evidence>
<dbReference type="RefSeq" id="WP_005996555.1">
    <property type="nucleotide sequence ID" value="NZ_AECZ01000042.1"/>
</dbReference>
<evidence type="ECO:0008006" key="3">
    <source>
        <dbReference type="Google" id="ProtNLM"/>
    </source>
</evidence>
<gene>
    <name evidence="1" type="ORF">DesfrDRAFT_3785</name>
</gene>